<keyword evidence="5 9" id="KW-0566">Pantothenate biosynthesis</keyword>
<sequence>MAPPRSLRCATSAHPPAAQPTGGPRRTAPNPESKLARKDACVEALRPGGGGRPAPAYNSIAQKAGDALVELVWTTHGDSAEDRRALHRPRATHEISWAHLHHERARAKNAAGDEVQPQPPKATVATPCYSLDPSQWDVAVTKVPEPVVDTGTGCTTYKRSVLVYTADDAPTVLAALQRQDDPLSAVALGPGDPQHAGLDCKVPVARRTPRSFRPQPTHFDATIYQFGRTEVQCTQNSMGVEFDPVLQATWIRGTILEDEATAATDGAHTELFAQLQRADAVRKERETYLERMAGKRLRGTDGAESLRLSVVSVNGNSRGSVKDWVARRQLRGCSSFDATPACEDWANWLTSKEAPVATARLPRATNDPLARAPPCEIRPMHSRVGIVAGRSFAATLTRAFALDASDRVEVPTGALVRFYIGDLGWNAIGSIQSICRDLSATAPRLKRAVSELSHADTSAYNLVFQGTLKHAYQHELDGALARAGSGPPGPPAAGRTGPRNAPRVEVCKRLREVAARLGVARAPDSAGRQRVGATRQAISAASDLSDADRPEVDVEAARATYLSAFAGQAKGLGATIGDSTRAGRRAHIHAYPDLEQRRQEGSDALAEFVFEGARPHCEPNAGQGADEGDLFFLSGALRGWMDPSGARQTFEPQSVASEIRNVPRHEKARAHQSPDGPDVDDAEQFRRVGNDAAGRAAKLGSQAFDEPHGGWLLSELMTYMLFVPSSMFTLSIDLCILNCSYAMLNWRSPLACNADRPGHGTICIEANPARHRRWHREEVSLPSLSIVGHILVLLPGPPARIDAAAGPHGAAATSFRSLERQLADLGQQSHKEARRLADQLPKKSWSFSADMLTARERAMKEGLQETIATAVSWAAHASSCATASASTRTPVSSLARPFVGLQSDPDAACVGLVQSLRHPACINEFARLLQVTRLKTPARLPVTLPRRRPPPLRGPWNAMYASLTAVIRRTPGGKFQKVAKSPTMCAIPAQTTLDNLTTYFSHWPKRRALFLMYGGPQTPLRRPFGSRAPASSRLPEAERARGPGRREGGGGEADFGHAYGPAAGGAADSGSGGKPAAAARASRPLGLAGVGRKFARGEKLTMVTAYDFPSARLARGAGLELVLVGDSLGNCRLGLPDTVGVTMDDMLRATVSVRRGVDAPLMDVAADDAGPKPMVVGDMPFGSYLQEADALRNAAALRVAGAEMVKLEGGRQVAPLVQALTNAGIPVMGHVGLAPQSAVLQGGFKMQGTTAKRALEVVKDAQALVDAGAVALVIECVPGEVAHAVQAAVPTVPVIGIGAGSSVAGQVLVCDDLLGVHGKAPSFVKQYADLARTSAEAYRTWVTEVRSGHFPGPIHSQKMKLDELTAMEQQLPELGVHFKKPPPAPLQPVAWPGSAIHVGASPVKEQVAAQSLPIRVGAFWAQPRTAFGARLLSTVCDSVGGPSVGGGAEAFAKAAEASAKPAEVEVLRTRQQMNAWRRTVGRVAMVPTMGNLHEGHLELIDEAKKHADQVLVSIFVNPAQFAPHEDLDCYPRTFERDLELLAARGASACFVPTPKEMYPRGSPGGVVVVPKFVQGLSEDACRPHFFTGVATVCLKLFNICQPDVVVFGQKDAMQCVVIRRMLEDLDLDTRVSMVVAPTSREEDGLARSSRNSYLTPDMRRRAPAIYASLSSAASAPGATPASVRDVVKREMEVAGMDVSYVSVAGLDDMQEKEGNAPLEGSVISVACLLRDGSQECRLIDNVVVPASSGRVCW</sequence>
<evidence type="ECO:0000256" key="6">
    <source>
        <dbReference type="ARBA" id="ARBA00022679"/>
    </source>
</evidence>
<dbReference type="NCBIfam" id="TIGR00125">
    <property type="entry name" value="cyt_tran_rel"/>
    <property type="match status" value="1"/>
</dbReference>
<dbReference type="NCBIfam" id="TIGR00018">
    <property type="entry name" value="panC"/>
    <property type="match status" value="1"/>
</dbReference>
<evidence type="ECO:0000256" key="9">
    <source>
        <dbReference type="RuleBase" id="RU362100"/>
    </source>
</evidence>
<feature type="compositionally biased region" description="Low complexity" evidence="10">
    <location>
        <begin position="1056"/>
        <end position="1082"/>
    </location>
</feature>
<evidence type="ECO:0000256" key="3">
    <source>
        <dbReference type="ARBA" id="ARBA00008676"/>
    </source>
</evidence>
<dbReference type="InterPro" id="IPR003721">
    <property type="entry name" value="Pantoate_ligase"/>
</dbReference>
<evidence type="ECO:0000313" key="11">
    <source>
        <dbReference type="EMBL" id="CAK0846979.1"/>
    </source>
</evidence>
<dbReference type="CDD" id="cd06557">
    <property type="entry name" value="KPHMT-like"/>
    <property type="match status" value="1"/>
</dbReference>
<dbReference type="PANTHER" id="PTHR20881">
    <property type="entry name" value="3-METHYL-2-OXOBUTANOATE HYDROXYMETHYLTRANSFERASE"/>
    <property type="match status" value="1"/>
</dbReference>
<dbReference type="PANTHER" id="PTHR20881:SF0">
    <property type="entry name" value="3-METHYL-2-OXOBUTANOATE HYDROXYMETHYLTRANSFERASE"/>
    <property type="match status" value="1"/>
</dbReference>
<comment type="catalytic activity">
    <reaction evidence="8 9">
        <text>(6R)-5,10-methylene-5,6,7,8-tetrahydrofolate + 3-methyl-2-oxobutanoate + H2O = 2-dehydropantoate + (6S)-5,6,7,8-tetrahydrofolate</text>
        <dbReference type="Rhea" id="RHEA:11824"/>
        <dbReference type="ChEBI" id="CHEBI:11561"/>
        <dbReference type="ChEBI" id="CHEBI:11851"/>
        <dbReference type="ChEBI" id="CHEBI:15377"/>
        <dbReference type="ChEBI" id="CHEBI:15636"/>
        <dbReference type="ChEBI" id="CHEBI:57453"/>
        <dbReference type="EC" id="2.1.2.11"/>
    </reaction>
</comment>
<dbReference type="HAMAP" id="MF_00156">
    <property type="entry name" value="PanB"/>
    <property type="match status" value="1"/>
</dbReference>
<dbReference type="Pfam" id="PF02548">
    <property type="entry name" value="Pantoate_transf"/>
    <property type="match status" value="1"/>
</dbReference>
<proteinExistence type="inferred from homology"/>
<dbReference type="InterPro" id="IPR042176">
    <property type="entry name" value="Pantoate_ligase_C"/>
</dbReference>
<dbReference type="Gene3D" id="3.20.20.60">
    <property type="entry name" value="Phosphoenolpyruvate-binding domains"/>
    <property type="match status" value="1"/>
</dbReference>
<dbReference type="InterPro" id="IPR040442">
    <property type="entry name" value="Pyrv_kinase-like_dom_sf"/>
</dbReference>
<evidence type="ECO:0000256" key="7">
    <source>
        <dbReference type="ARBA" id="ARBA00048258"/>
    </source>
</evidence>
<dbReference type="Proteomes" id="UP001189429">
    <property type="component" value="Unassembled WGS sequence"/>
</dbReference>
<dbReference type="EC" id="2.1.2.11" evidence="9"/>
<feature type="region of interest" description="Disordered" evidence="10">
    <location>
        <begin position="662"/>
        <end position="682"/>
    </location>
</feature>
<dbReference type="InterPro" id="IPR015813">
    <property type="entry name" value="Pyrv/PenolPyrv_kinase-like_dom"/>
</dbReference>
<keyword evidence="12" id="KW-1185">Reference proteome</keyword>
<evidence type="ECO:0000256" key="4">
    <source>
        <dbReference type="ARBA" id="ARBA00009256"/>
    </source>
</evidence>
<dbReference type="InterPro" id="IPR003700">
    <property type="entry name" value="Pantoate_hydroxy_MeTrfase"/>
</dbReference>
<dbReference type="HAMAP" id="MF_00158">
    <property type="entry name" value="PanC"/>
    <property type="match status" value="1"/>
</dbReference>
<dbReference type="InterPro" id="IPR014729">
    <property type="entry name" value="Rossmann-like_a/b/a_fold"/>
</dbReference>
<comment type="pathway">
    <text evidence="2 9">Cofactor biosynthesis; (R)-pantothenate biosynthesis; (R)-pantoate from 3-methyl-2-oxobutanoate: step 1/2.</text>
</comment>
<dbReference type="SUPFAM" id="SSF52374">
    <property type="entry name" value="Nucleotidylyl transferase"/>
    <property type="match status" value="1"/>
</dbReference>
<comment type="caution">
    <text evidence="11">The sequence shown here is derived from an EMBL/GenBank/DDBJ whole genome shotgun (WGS) entry which is preliminary data.</text>
</comment>
<accession>A0ABN9TML7</accession>
<gene>
    <name evidence="11" type="ORF">PCOR1329_LOCUS40323</name>
</gene>
<feature type="compositionally biased region" description="Low complexity" evidence="10">
    <location>
        <begin position="492"/>
        <end position="501"/>
    </location>
</feature>
<comment type="similarity">
    <text evidence="4">Belongs to the pantothenate synthetase family.</text>
</comment>
<evidence type="ECO:0000256" key="5">
    <source>
        <dbReference type="ARBA" id="ARBA00022655"/>
    </source>
</evidence>
<evidence type="ECO:0000256" key="2">
    <source>
        <dbReference type="ARBA" id="ARBA00005033"/>
    </source>
</evidence>
<feature type="region of interest" description="Disordered" evidence="10">
    <location>
        <begin position="480"/>
        <end position="501"/>
    </location>
</feature>
<evidence type="ECO:0000313" key="12">
    <source>
        <dbReference type="Proteomes" id="UP001189429"/>
    </source>
</evidence>
<protein>
    <recommendedName>
        <fullName evidence="9">3-methyl-2-oxobutanoate hydroxymethyltransferase</fullName>
        <ecNumber evidence="9">2.1.2.11</ecNumber>
    </recommendedName>
</protein>
<reference evidence="11" key="1">
    <citation type="submission" date="2023-10" db="EMBL/GenBank/DDBJ databases">
        <authorList>
            <person name="Chen Y."/>
            <person name="Shah S."/>
            <person name="Dougan E. K."/>
            <person name="Thang M."/>
            <person name="Chan C."/>
        </authorList>
    </citation>
    <scope>NUCLEOTIDE SEQUENCE [LARGE SCALE GENOMIC DNA]</scope>
</reference>
<comment type="pathway">
    <text evidence="1">Cofactor biosynthesis; (R)-pantothenate biosynthesis; (R)-pantothenate from (R)-pantoate and beta-alanine: step 1/1.</text>
</comment>
<feature type="region of interest" description="Disordered" evidence="10">
    <location>
        <begin position="1021"/>
        <end position="1082"/>
    </location>
</feature>
<dbReference type="Pfam" id="PF02569">
    <property type="entry name" value="Pantoate_ligase"/>
    <property type="match status" value="1"/>
</dbReference>
<dbReference type="NCBIfam" id="NF001452">
    <property type="entry name" value="PRK00311.1"/>
    <property type="match status" value="1"/>
</dbReference>
<name>A0ABN9TML7_9DINO</name>
<comment type="function">
    <text evidence="9">Catalyzes the reversible reaction in which hydroxymethyl group from 5,10-methylenetetrahydrofolate is transferred onto alpha-ketoisovalerate to form ketopantoate.</text>
</comment>
<feature type="compositionally biased region" description="Basic and acidic residues" evidence="10">
    <location>
        <begin position="1035"/>
        <end position="1049"/>
    </location>
</feature>
<evidence type="ECO:0000256" key="1">
    <source>
        <dbReference type="ARBA" id="ARBA00004990"/>
    </source>
</evidence>
<feature type="region of interest" description="Disordered" evidence="10">
    <location>
        <begin position="1"/>
        <end position="37"/>
    </location>
</feature>
<evidence type="ECO:0000256" key="8">
    <source>
        <dbReference type="ARBA" id="ARBA00049172"/>
    </source>
</evidence>
<dbReference type="Gene3D" id="3.30.1300.10">
    <property type="entry name" value="Pantoate-beta-alanine ligase, C-terminal domain"/>
    <property type="match status" value="1"/>
</dbReference>
<dbReference type="NCBIfam" id="TIGR00222">
    <property type="entry name" value="panB"/>
    <property type="match status" value="1"/>
</dbReference>
<dbReference type="EMBL" id="CAUYUJ010014860">
    <property type="protein sequence ID" value="CAK0846979.1"/>
    <property type="molecule type" value="Genomic_DNA"/>
</dbReference>
<comment type="similarity">
    <text evidence="3 9">Belongs to the PanB family.</text>
</comment>
<evidence type="ECO:0000256" key="10">
    <source>
        <dbReference type="SAM" id="MobiDB-lite"/>
    </source>
</evidence>
<organism evidence="11 12">
    <name type="scientific">Prorocentrum cordatum</name>
    <dbReference type="NCBI Taxonomy" id="2364126"/>
    <lineage>
        <taxon>Eukaryota</taxon>
        <taxon>Sar</taxon>
        <taxon>Alveolata</taxon>
        <taxon>Dinophyceae</taxon>
        <taxon>Prorocentrales</taxon>
        <taxon>Prorocentraceae</taxon>
        <taxon>Prorocentrum</taxon>
    </lineage>
</organism>
<dbReference type="Gene3D" id="3.40.50.620">
    <property type="entry name" value="HUPs"/>
    <property type="match status" value="1"/>
</dbReference>
<keyword evidence="6 9" id="KW-0808">Transferase</keyword>
<comment type="catalytic activity">
    <reaction evidence="7">
        <text>(R)-pantoate + beta-alanine + ATP = (R)-pantothenate + AMP + diphosphate + H(+)</text>
        <dbReference type="Rhea" id="RHEA:10912"/>
        <dbReference type="ChEBI" id="CHEBI:15378"/>
        <dbReference type="ChEBI" id="CHEBI:15980"/>
        <dbReference type="ChEBI" id="CHEBI:29032"/>
        <dbReference type="ChEBI" id="CHEBI:30616"/>
        <dbReference type="ChEBI" id="CHEBI:33019"/>
        <dbReference type="ChEBI" id="CHEBI:57966"/>
        <dbReference type="ChEBI" id="CHEBI:456215"/>
        <dbReference type="EC" id="6.3.2.1"/>
    </reaction>
</comment>
<dbReference type="SUPFAM" id="SSF51621">
    <property type="entry name" value="Phosphoenolpyruvate/pyruvate domain"/>
    <property type="match status" value="1"/>
</dbReference>
<dbReference type="InterPro" id="IPR004821">
    <property type="entry name" value="Cyt_trans-like"/>
</dbReference>